<proteinExistence type="inferred from homology"/>
<evidence type="ECO:0000256" key="4">
    <source>
        <dbReference type="ARBA" id="ARBA00022475"/>
    </source>
</evidence>
<feature type="transmembrane region" description="Helical" evidence="8">
    <location>
        <begin position="91"/>
        <end position="111"/>
    </location>
</feature>
<dbReference type="InterPro" id="IPR004776">
    <property type="entry name" value="Mem_transp_PIN-like"/>
</dbReference>
<evidence type="ECO:0000256" key="5">
    <source>
        <dbReference type="ARBA" id="ARBA00022692"/>
    </source>
</evidence>
<feature type="transmembrane region" description="Helical" evidence="8">
    <location>
        <begin position="28"/>
        <end position="47"/>
    </location>
</feature>
<keyword evidence="7 8" id="KW-0472">Membrane</keyword>
<feature type="transmembrane region" description="Helical" evidence="8">
    <location>
        <begin position="166"/>
        <end position="185"/>
    </location>
</feature>
<gene>
    <name evidence="9" type="ORF">CINF_0684</name>
</gene>
<keyword evidence="10" id="KW-1185">Reference proteome</keyword>
<feature type="transmembrane region" description="Helical" evidence="8">
    <location>
        <begin position="248"/>
        <end position="271"/>
    </location>
</feature>
<evidence type="ECO:0000256" key="3">
    <source>
        <dbReference type="ARBA" id="ARBA00022448"/>
    </source>
</evidence>
<keyword evidence="3" id="KW-0813">Transport</keyword>
<keyword evidence="4" id="KW-1003">Cell membrane</keyword>
<organism evidence="9 10">
    <name type="scientific">Candidatus Campylobacter infans</name>
    <dbReference type="NCBI Taxonomy" id="2561898"/>
    <lineage>
        <taxon>Bacteria</taxon>
        <taxon>Pseudomonadati</taxon>
        <taxon>Campylobacterota</taxon>
        <taxon>Epsilonproteobacteria</taxon>
        <taxon>Campylobacterales</taxon>
        <taxon>Campylobacteraceae</taxon>
        <taxon>Campylobacter</taxon>
    </lineage>
</organism>
<dbReference type="PANTHER" id="PTHR36838">
    <property type="entry name" value="AUXIN EFFLUX CARRIER FAMILY PROTEIN"/>
    <property type="match status" value="1"/>
</dbReference>
<dbReference type="GO" id="GO:0055085">
    <property type="term" value="P:transmembrane transport"/>
    <property type="evidence" value="ECO:0007669"/>
    <property type="project" value="InterPro"/>
</dbReference>
<feature type="transmembrane region" description="Helical" evidence="8">
    <location>
        <begin position="218"/>
        <end position="241"/>
    </location>
</feature>
<dbReference type="AlphaFoldDB" id="A0A7H9CIL0"/>
<keyword evidence="6 8" id="KW-1133">Transmembrane helix</keyword>
<evidence type="ECO:0000256" key="7">
    <source>
        <dbReference type="ARBA" id="ARBA00023136"/>
    </source>
</evidence>
<evidence type="ECO:0000256" key="6">
    <source>
        <dbReference type="ARBA" id="ARBA00022989"/>
    </source>
</evidence>
<sequence>MNFVPLFSIFVLLASGYLAKRTKVIPQAQLIILIDFVLNFAMPALIFDKVYHVELDAKILSITACGLLAQFSAAFFAFMLGKALKFSKATIASMTLLAMFGNTLFVGLPVISGLLGEELQNQVILFDQIVTCVPVAIFGPLVLSYAAPSHVSLVKNAMKIMKFPPFIALILALIAKCFTLPEFIFEPMRLFAASVVPVALFAVGLGLGFGGVRSAYKSTIIVIALRMFVAPALFALFAFMLGLGGDKIYMVGLLESAMPPMVLASAMILKAGLDSNLAISAVALGVCATFINVPLIFWIFG</sequence>
<dbReference type="RefSeq" id="WP_178697285.1">
    <property type="nucleotide sequence ID" value="NZ_CP049075.1"/>
</dbReference>
<evidence type="ECO:0000256" key="8">
    <source>
        <dbReference type="SAM" id="Phobius"/>
    </source>
</evidence>
<dbReference type="EMBL" id="CP049075">
    <property type="protein sequence ID" value="QLI05205.1"/>
    <property type="molecule type" value="Genomic_DNA"/>
</dbReference>
<evidence type="ECO:0000256" key="1">
    <source>
        <dbReference type="ARBA" id="ARBA00004651"/>
    </source>
</evidence>
<dbReference type="KEGG" id="cinf:CINF_0684"/>
<reference evidence="9 10" key="1">
    <citation type="submission" date="2020-02" db="EMBL/GenBank/DDBJ databases">
        <title>Complete genome sequence of the novel Campylobacter species Candidatus Campylobacter infans.</title>
        <authorList>
            <person name="Duim B."/>
            <person name="Zomer A."/>
            <person name="van der Graaf L."/>
            <person name="Wagenaar J."/>
        </authorList>
    </citation>
    <scope>NUCLEOTIDE SEQUENCE [LARGE SCALE GENOMIC DNA]</scope>
    <source>
        <strain evidence="9 10">19S00001</strain>
    </source>
</reference>
<comment type="subcellular location">
    <subcellularLocation>
        <location evidence="1">Cell membrane</location>
        <topology evidence="1">Multi-pass membrane protein</topology>
    </subcellularLocation>
</comment>
<feature type="transmembrane region" description="Helical" evidence="8">
    <location>
        <begin position="123"/>
        <end position="146"/>
    </location>
</feature>
<protein>
    <submittedName>
        <fullName evidence="9">Putative permease</fullName>
    </submittedName>
</protein>
<keyword evidence="5 8" id="KW-0812">Transmembrane</keyword>
<dbReference type="PANTHER" id="PTHR36838:SF1">
    <property type="entry name" value="SLR1864 PROTEIN"/>
    <property type="match status" value="1"/>
</dbReference>
<dbReference type="GO" id="GO:0005886">
    <property type="term" value="C:plasma membrane"/>
    <property type="evidence" value="ECO:0007669"/>
    <property type="project" value="UniProtKB-SubCell"/>
</dbReference>
<dbReference type="InterPro" id="IPR038770">
    <property type="entry name" value="Na+/solute_symporter_sf"/>
</dbReference>
<feature type="transmembrane region" description="Helical" evidence="8">
    <location>
        <begin position="190"/>
        <end position="212"/>
    </location>
</feature>
<dbReference type="Pfam" id="PF03547">
    <property type="entry name" value="Mem_trans"/>
    <property type="match status" value="1"/>
</dbReference>
<evidence type="ECO:0000313" key="10">
    <source>
        <dbReference type="Proteomes" id="UP000509414"/>
    </source>
</evidence>
<dbReference type="Proteomes" id="UP000509414">
    <property type="component" value="Chromosome"/>
</dbReference>
<evidence type="ECO:0000256" key="2">
    <source>
        <dbReference type="ARBA" id="ARBA00010145"/>
    </source>
</evidence>
<name>A0A7H9CIL0_9BACT</name>
<feature type="transmembrane region" description="Helical" evidence="8">
    <location>
        <begin position="59"/>
        <end position="79"/>
    </location>
</feature>
<accession>A0A7H9CIL0</accession>
<evidence type="ECO:0000313" key="9">
    <source>
        <dbReference type="EMBL" id="QLI05205.1"/>
    </source>
</evidence>
<feature type="transmembrane region" description="Helical" evidence="8">
    <location>
        <begin position="277"/>
        <end position="300"/>
    </location>
</feature>
<dbReference type="Gene3D" id="1.20.1530.20">
    <property type="match status" value="1"/>
</dbReference>
<comment type="similarity">
    <text evidence="2">Belongs to the auxin efflux carrier (TC 2.A.69) family.</text>
</comment>